<sequence>MAFTKALFYPTIDIKNENWLKTAILFWDEISTIVPVSIDDPYQEHATQYLRDEGILKPIRVNPEQDYIEELTTETLNYLNSTEGFQLLTQGKNKSMTIHRDKLPRDVSRIFDIYPEKLPAEIRYMLRHTMTENGSFRVDGSFAYFYMTLLANKICEHYFIAPLTDNSLTSNFSDLVRLDNQIAIIGHDRHDYDRSRHRERYIDLAQGLLINMAIESISISEPTTLDNVVKFKRKHQDELGLFRMNIENLTKDIPKDATLVQIRQKVEDVYVNQFKPGYNALQKSLKGAGIKWATDNLMKVSFFSTGATAIPTVLLGLSVPYALWAGAGVSIISSLVSYNIDKNTAFRNNPYSYLLAVNKGI</sequence>
<organism evidence="1">
    <name type="scientific">termite gut metagenome</name>
    <dbReference type="NCBI Taxonomy" id="433724"/>
    <lineage>
        <taxon>unclassified sequences</taxon>
        <taxon>metagenomes</taxon>
        <taxon>organismal metagenomes</taxon>
    </lineage>
</organism>
<dbReference type="Pfam" id="PF19749">
    <property type="entry name" value="DUF6236"/>
    <property type="match status" value="1"/>
</dbReference>
<dbReference type="AlphaFoldDB" id="A0A5J4R9A8"/>
<evidence type="ECO:0000313" key="1">
    <source>
        <dbReference type="EMBL" id="KAA6329283.1"/>
    </source>
</evidence>
<comment type="caution">
    <text evidence="1">The sequence shown here is derived from an EMBL/GenBank/DDBJ whole genome shotgun (WGS) entry which is preliminary data.</text>
</comment>
<dbReference type="EMBL" id="SNRY01001671">
    <property type="protein sequence ID" value="KAA6329283.1"/>
    <property type="molecule type" value="Genomic_DNA"/>
</dbReference>
<reference evidence="1" key="1">
    <citation type="submission" date="2019-03" db="EMBL/GenBank/DDBJ databases">
        <title>Single cell metagenomics reveals metabolic interactions within the superorganism composed of flagellate Streblomastix strix and complex community of Bacteroidetes bacteria on its surface.</title>
        <authorList>
            <person name="Treitli S.C."/>
            <person name="Kolisko M."/>
            <person name="Husnik F."/>
            <person name="Keeling P."/>
            <person name="Hampl V."/>
        </authorList>
    </citation>
    <scope>NUCLEOTIDE SEQUENCE</scope>
    <source>
        <strain evidence="1">STM</strain>
    </source>
</reference>
<dbReference type="InterPro" id="IPR046203">
    <property type="entry name" value="DUF6236"/>
</dbReference>
<accession>A0A5J4R9A8</accession>
<proteinExistence type="predicted"/>
<gene>
    <name evidence="1" type="ORF">EZS27_021894</name>
</gene>
<protein>
    <submittedName>
        <fullName evidence="1">Uncharacterized protein</fullName>
    </submittedName>
</protein>
<name>A0A5J4R9A8_9ZZZZ</name>